<evidence type="ECO:0000313" key="9">
    <source>
        <dbReference type="EMBL" id="OGC63039.1"/>
    </source>
</evidence>
<accession>A0A1F4W0T3</accession>
<dbReference type="InterPro" id="IPR001853">
    <property type="entry name" value="DSBA-like_thioredoxin_dom"/>
</dbReference>
<dbReference type="Pfam" id="PF13462">
    <property type="entry name" value="Thioredoxin_4"/>
    <property type="match status" value="1"/>
</dbReference>
<dbReference type="AlphaFoldDB" id="A0A1F4W0T3"/>
<keyword evidence="2" id="KW-0732">Signal</keyword>
<protein>
    <recommendedName>
        <fullName evidence="11">Thioredoxin domain-containing protein</fullName>
    </recommendedName>
</protein>
<gene>
    <name evidence="9" type="ORF">A2264_03820</name>
</gene>
<dbReference type="Gene3D" id="3.40.30.10">
    <property type="entry name" value="Glutaredoxin"/>
    <property type="match status" value="2"/>
</dbReference>
<evidence type="ECO:0000256" key="5">
    <source>
        <dbReference type="ARBA" id="ARBA00023284"/>
    </source>
</evidence>
<evidence type="ECO:0000256" key="2">
    <source>
        <dbReference type="ARBA" id="ARBA00022729"/>
    </source>
</evidence>
<dbReference type="Proteomes" id="UP000176614">
    <property type="component" value="Unassembled WGS sequence"/>
</dbReference>
<evidence type="ECO:0000259" key="8">
    <source>
        <dbReference type="Pfam" id="PF13462"/>
    </source>
</evidence>
<feature type="transmembrane region" description="Helical" evidence="6">
    <location>
        <begin position="7"/>
        <end position="29"/>
    </location>
</feature>
<proteinExistence type="inferred from homology"/>
<keyword evidence="6" id="KW-1133">Transmembrane helix</keyword>
<keyword evidence="6" id="KW-0812">Transmembrane</keyword>
<comment type="caution">
    <text evidence="9">The sequence shown here is derived from an EMBL/GenBank/DDBJ whole genome shotgun (WGS) entry which is preliminary data.</text>
</comment>
<dbReference type="PANTHER" id="PTHR13887">
    <property type="entry name" value="GLUTATHIONE S-TRANSFERASE KAPPA"/>
    <property type="match status" value="1"/>
</dbReference>
<feature type="domain" description="DSBA-like thioredoxin" evidence="7">
    <location>
        <begin position="38"/>
        <end position="134"/>
    </location>
</feature>
<dbReference type="PANTHER" id="PTHR13887:SF14">
    <property type="entry name" value="DISULFIDE BOND FORMATION PROTEIN D"/>
    <property type="match status" value="1"/>
</dbReference>
<evidence type="ECO:0000256" key="6">
    <source>
        <dbReference type="SAM" id="Phobius"/>
    </source>
</evidence>
<comment type="similarity">
    <text evidence="1">Belongs to the thioredoxin family. DsbA subfamily.</text>
</comment>
<keyword evidence="3" id="KW-0560">Oxidoreductase</keyword>
<reference evidence="9 10" key="1">
    <citation type="journal article" date="2016" name="Nat. Commun.">
        <title>Thousands of microbial genomes shed light on interconnected biogeochemical processes in an aquifer system.</title>
        <authorList>
            <person name="Anantharaman K."/>
            <person name="Brown C.T."/>
            <person name="Hug L.A."/>
            <person name="Sharon I."/>
            <person name="Castelle C.J."/>
            <person name="Probst A.J."/>
            <person name="Thomas B.C."/>
            <person name="Singh A."/>
            <person name="Wilkins M.J."/>
            <person name="Karaoz U."/>
            <person name="Brodie E.L."/>
            <person name="Williams K.H."/>
            <person name="Hubbard S.S."/>
            <person name="Banfield J.F."/>
        </authorList>
    </citation>
    <scope>NUCLEOTIDE SEQUENCE [LARGE SCALE GENOMIC DNA]</scope>
</reference>
<evidence type="ECO:0000256" key="4">
    <source>
        <dbReference type="ARBA" id="ARBA00023157"/>
    </source>
</evidence>
<feature type="domain" description="Thioredoxin-like fold" evidence="8">
    <location>
        <begin position="164"/>
        <end position="244"/>
    </location>
</feature>
<dbReference type="InterPro" id="IPR036249">
    <property type="entry name" value="Thioredoxin-like_sf"/>
</dbReference>
<dbReference type="Pfam" id="PF01323">
    <property type="entry name" value="DSBA"/>
    <property type="match status" value="1"/>
</dbReference>
<dbReference type="EMBL" id="MEVT01000009">
    <property type="protein sequence ID" value="OGC63039.1"/>
    <property type="molecule type" value="Genomic_DNA"/>
</dbReference>
<evidence type="ECO:0000256" key="1">
    <source>
        <dbReference type="ARBA" id="ARBA00005791"/>
    </source>
</evidence>
<evidence type="ECO:0000259" key="7">
    <source>
        <dbReference type="Pfam" id="PF01323"/>
    </source>
</evidence>
<dbReference type="InterPro" id="IPR012336">
    <property type="entry name" value="Thioredoxin-like_fold"/>
</dbReference>
<keyword evidence="6" id="KW-0472">Membrane</keyword>
<evidence type="ECO:0000313" key="10">
    <source>
        <dbReference type="Proteomes" id="UP000176614"/>
    </source>
</evidence>
<sequence length="257" mass="27339">MNDKRDVFPFAPIVQLAIVAVLAGVSFYAGSLWKGKDAESVPETVAEAVPTQAAVPTEATTSLSDLAVSIGLNKEAFQACLNSGEMTEAVKKEMAEGSAAGVSGTPGNIIYDNTTGRAFLISGAYPLATFTTALADIKNGVYPPKIDAQGNAAEELTGVKAISDTDYVKGDKKARFTLIEYSDYECPFCQRFHPTAASFTQENSDVSWVFRQYPLNFHATAQKSAEAAECAGKLGGADAFWKYTDARYALSANPSLN</sequence>
<dbReference type="SUPFAM" id="SSF52833">
    <property type="entry name" value="Thioredoxin-like"/>
    <property type="match status" value="1"/>
</dbReference>
<name>A0A1F4W0T3_UNCKA</name>
<organism evidence="9 10">
    <name type="scientific">candidate division WWE3 bacterium RIFOXYA2_FULL_46_9</name>
    <dbReference type="NCBI Taxonomy" id="1802636"/>
    <lineage>
        <taxon>Bacteria</taxon>
        <taxon>Katanobacteria</taxon>
    </lineage>
</organism>
<evidence type="ECO:0000256" key="3">
    <source>
        <dbReference type="ARBA" id="ARBA00023002"/>
    </source>
</evidence>
<evidence type="ECO:0008006" key="11">
    <source>
        <dbReference type="Google" id="ProtNLM"/>
    </source>
</evidence>
<keyword evidence="5" id="KW-0676">Redox-active center</keyword>
<dbReference type="GO" id="GO:0016491">
    <property type="term" value="F:oxidoreductase activity"/>
    <property type="evidence" value="ECO:0007669"/>
    <property type="project" value="UniProtKB-KW"/>
</dbReference>
<keyword evidence="4" id="KW-1015">Disulfide bond</keyword>